<dbReference type="SUPFAM" id="SSF52833">
    <property type="entry name" value="Thioredoxin-like"/>
    <property type="match status" value="1"/>
</dbReference>
<accession>A0A7X3MQ38</accession>
<keyword evidence="1" id="KW-0812">Transmembrane</keyword>
<dbReference type="EMBL" id="WURB01000003">
    <property type="protein sequence ID" value="MXQ11142.1"/>
    <property type="molecule type" value="Genomic_DNA"/>
</dbReference>
<proteinExistence type="predicted"/>
<dbReference type="OrthoDB" id="9780147at2"/>
<comment type="caution">
    <text evidence="2">The sequence shown here is derived from an EMBL/GenBank/DDBJ whole genome shotgun (WGS) entry which is preliminary data.</text>
</comment>
<keyword evidence="3" id="KW-1185">Reference proteome</keyword>
<gene>
    <name evidence="2" type="ORF">GR328_06685</name>
</gene>
<protein>
    <recommendedName>
        <fullName evidence="4">DSBA-like thioredoxin domain-containing protein</fullName>
    </recommendedName>
</protein>
<keyword evidence="1" id="KW-0472">Membrane</keyword>
<evidence type="ECO:0000256" key="1">
    <source>
        <dbReference type="SAM" id="Phobius"/>
    </source>
</evidence>
<name>A0A7X3MQ38_9HYPH</name>
<evidence type="ECO:0000313" key="3">
    <source>
        <dbReference type="Proteomes" id="UP000436483"/>
    </source>
</evidence>
<organism evidence="2 3">
    <name type="scientific">Microvirga makkahensis</name>
    <dbReference type="NCBI Taxonomy" id="1128670"/>
    <lineage>
        <taxon>Bacteria</taxon>
        <taxon>Pseudomonadati</taxon>
        <taxon>Pseudomonadota</taxon>
        <taxon>Alphaproteobacteria</taxon>
        <taxon>Hyphomicrobiales</taxon>
        <taxon>Methylobacteriaceae</taxon>
        <taxon>Microvirga</taxon>
    </lineage>
</organism>
<dbReference type="AlphaFoldDB" id="A0A7X3MQ38"/>
<evidence type="ECO:0008006" key="4">
    <source>
        <dbReference type="Google" id="ProtNLM"/>
    </source>
</evidence>
<evidence type="ECO:0000313" key="2">
    <source>
        <dbReference type="EMBL" id="MXQ11142.1"/>
    </source>
</evidence>
<feature type="transmembrane region" description="Helical" evidence="1">
    <location>
        <begin position="20"/>
        <end position="40"/>
    </location>
</feature>
<reference evidence="2 3" key="2">
    <citation type="submission" date="2020-01" db="EMBL/GenBank/DDBJ databases">
        <title>Microvirga sp. nov., an arsenate reduction bacterium isolated from Tibet hotspring sediments.</title>
        <authorList>
            <person name="Xian W.-D."/>
            <person name="Li W.-J."/>
        </authorList>
    </citation>
    <scope>NUCLEOTIDE SEQUENCE [LARGE SCALE GENOMIC DNA]</scope>
    <source>
        <strain evidence="2 3">KCTC 23863</strain>
    </source>
</reference>
<reference evidence="2 3" key="1">
    <citation type="submission" date="2019-12" db="EMBL/GenBank/DDBJ databases">
        <authorList>
            <person name="Yuan C.-G."/>
        </authorList>
    </citation>
    <scope>NUCLEOTIDE SEQUENCE [LARGE SCALE GENOMIC DNA]</scope>
    <source>
        <strain evidence="2 3">KCTC 23863</strain>
    </source>
</reference>
<dbReference type="Proteomes" id="UP000436483">
    <property type="component" value="Unassembled WGS sequence"/>
</dbReference>
<dbReference type="RefSeq" id="WP_160883729.1">
    <property type="nucleotide sequence ID" value="NZ_WURB01000003.1"/>
</dbReference>
<sequence length="62" mass="6231">MADSEKVGGMLREQIQLAANLGLVATPSFVASGVGVLGYLGPRSIGRIVAALKTCGEVACPS</sequence>
<keyword evidence="1" id="KW-1133">Transmembrane helix</keyword>
<dbReference type="InterPro" id="IPR036249">
    <property type="entry name" value="Thioredoxin-like_sf"/>
</dbReference>